<sequence>MILKDSDGPEMPGTDRHHRPKRSVEGAEVEGVIAGEQRFAGLALEGQPSTPSQNLVSILFSIFQPKAGARRCCFAFDSIKNRVSVMRVAYI</sequence>
<keyword evidence="2" id="KW-0407">Ion channel</keyword>
<evidence type="ECO:0000313" key="2">
    <source>
        <dbReference type="EMBL" id="KFB48971.1"/>
    </source>
</evidence>
<dbReference type="AlphaFoldDB" id="A0A084WFH7"/>
<dbReference type="EnsemblMetazoa" id="ASIC016974-RA">
    <property type="protein sequence ID" value="ASIC016974-PA"/>
    <property type="gene ID" value="ASIC016974"/>
</dbReference>
<dbReference type="Proteomes" id="UP000030765">
    <property type="component" value="Unassembled WGS sequence"/>
</dbReference>
<dbReference type="GO" id="GO:0034220">
    <property type="term" value="P:monoatomic ion transmembrane transport"/>
    <property type="evidence" value="ECO:0007669"/>
    <property type="project" value="UniProtKB-KW"/>
</dbReference>
<reference evidence="3" key="2">
    <citation type="submission" date="2020-05" db="UniProtKB">
        <authorList>
            <consortium name="EnsemblMetazoa"/>
        </authorList>
    </citation>
    <scope>IDENTIFICATION</scope>
</reference>
<evidence type="ECO:0000256" key="1">
    <source>
        <dbReference type="SAM" id="MobiDB-lite"/>
    </source>
</evidence>
<dbReference type="EMBL" id="KE525342">
    <property type="protein sequence ID" value="KFB48971.1"/>
    <property type="molecule type" value="Genomic_DNA"/>
</dbReference>
<proteinExistence type="predicted"/>
<gene>
    <name evidence="2" type="ORF">ZHAS_00016974</name>
</gene>
<dbReference type="VEuPathDB" id="VectorBase:ASIC016974"/>
<feature type="region of interest" description="Disordered" evidence="1">
    <location>
        <begin position="1"/>
        <end position="26"/>
    </location>
</feature>
<accession>A0A084WFH7</accession>
<evidence type="ECO:0000313" key="3">
    <source>
        <dbReference type="EnsemblMetazoa" id="ASIC016974-PA"/>
    </source>
</evidence>
<keyword evidence="4" id="KW-1185">Reference proteome</keyword>
<keyword evidence="2" id="KW-0813">Transport</keyword>
<protein>
    <submittedName>
        <fullName evidence="2 3">Sodium channel protein type 2 subunit alpha isoform X1</fullName>
    </submittedName>
</protein>
<keyword evidence="2" id="KW-0406">Ion transport</keyword>
<organism evidence="2">
    <name type="scientific">Anopheles sinensis</name>
    <name type="common">Mosquito</name>
    <dbReference type="NCBI Taxonomy" id="74873"/>
    <lineage>
        <taxon>Eukaryota</taxon>
        <taxon>Metazoa</taxon>
        <taxon>Ecdysozoa</taxon>
        <taxon>Arthropoda</taxon>
        <taxon>Hexapoda</taxon>
        <taxon>Insecta</taxon>
        <taxon>Pterygota</taxon>
        <taxon>Neoptera</taxon>
        <taxon>Endopterygota</taxon>
        <taxon>Diptera</taxon>
        <taxon>Nematocera</taxon>
        <taxon>Culicoidea</taxon>
        <taxon>Culicidae</taxon>
        <taxon>Anophelinae</taxon>
        <taxon>Anopheles</taxon>
    </lineage>
</organism>
<dbReference type="EMBL" id="ATLV01023351">
    <property type="status" value="NOT_ANNOTATED_CDS"/>
    <property type="molecule type" value="Genomic_DNA"/>
</dbReference>
<name>A0A084WFH7_ANOSI</name>
<reference evidence="2 4" key="1">
    <citation type="journal article" date="2014" name="BMC Genomics">
        <title>Genome sequence of Anopheles sinensis provides insight into genetics basis of mosquito competence for malaria parasites.</title>
        <authorList>
            <person name="Zhou D."/>
            <person name="Zhang D."/>
            <person name="Ding G."/>
            <person name="Shi L."/>
            <person name="Hou Q."/>
            <person name="Ye Y."/>
            <person name="Xu Y."/>
            <person name="Zhou H."/>
            <person name="Xiong C."/>
            <person name="Li S."/>
            <person name="Yu J."/>
            <person name="Hong S."/>
            <person name="Yu X."/>
            <person name="Zou P."/>
            <person name="Chen C."/>
            <person name="Chang X."/>
            <person name="Wang W."/>
            <person name="Lv Y."/>
            <person name="Sun Y."/>
            <person name="Ma L."/>
            <person name="Shen B."/>
            <person name="Zhu C."/>
        </authorList>
    </citation>
    <scope>NUCLEOTIDE SEQUENCE [LARGE SCALE GENOMIC DNA]</scope>
</reference>
<evidence type="ECO:0000313" key="4">
    <source>
        <dbReference type="Proteomes" id="UP000030765"/>
    </source>
</evidence>